<dbReference type="SUPFAM" id="SSF56563">
    <property type="entry name" value="Major capsid protein gp5"/>
    <property type="match status" value="1"/>
</dbReference>
<evidence type="ECO:0000259" key="3">
    <source>
        <dbReference type="Pfam" id="PF05065"/>
    </source>
</evidence>
<gene>
    <name evidence="4" type="ORF">CQR45_0329</name>
</gene>
<dbReference type="Gene3D" id="3.30.2400.10">
    <property type="entry name" value="Major capsid protein gp5"/>
    <property type="match status" value="1"/>
</dbReference>
<feature type="coiled-coil region" evidence="2">
    <location>
        <begin position="4"/>
        <end position="63"/>
    </location>
</feature>
<dbReference type="Pfam" id="PF05065">
    <property type="entry name" value="Phage_capsid"/>
    <property type="match status" value="1"/>
</dbReference>
<organism evidence="4 5">
    <name type="scientific">Bifidobacterium pseudolongum subsp. globosum</name>
    <dbReference type="NCBI Taxonomy" id="1690"/>
    <lineage>
        <taxon>Bacteria</taxon>
        <taxon>Bacillati</taxon>
        <taxon>Actinomycetota</taxon>
        <taxon>Actinomycetes</taxon>
        <taxon>Bifidobacteriales</taxon>
        <taxon>Bifidobacteriaceae</taxon>
        <taxon>Bifidobacterium</taxon>
    </lineage>
</organism>
<keyword evidence="2" id="KW-0175">Coiled coil</keyword>
<dbReference type="AlphaFoldDB" id="A0A2N3QVS0"/>
<evidence type="ECO:0000313" key="4">
    <source>
        <dbReference type="EMBL" id="PKU96207.1"/>
    </source>
</evidence>
<evidence type="ECO:0000256" key="1">
    <source>
        <dbReference type="ARBA" id="ARBA00004328"/>
    </source>
</evidence>
<evidence type="ECO:0000313" key="5">
    <source>
        <dbReference type="Proteomes" id="UP000233722"/>
    </source>
</evidence>
<reference evidence="4 5" key="1">
    <citation type="submission" date="2017-10" db="EMBL/GenBank/DDBJ databases">
        <title>Bifidobacterium genomics.</title>
        <authorList>
            <person name="Lugli G.A."/>
            <person name="Milani C."/>
            <person name="Mancabelli L."/>
        </authorList>
    </citation>
    <scope>NUCLEOTIDE SEQUENCE [LARGE SCALE GENOMIC DNA]</scope>
    <source>
        <strain evidence="4 5">1747B</strain>
    </source>
</reference>
<dbReference type="EMBL" id="PCHA01000014">
    <property type="protein sequence ID" value="PKU96207.1"/>
    <property type="molecule type" value="Genomic_DNA"/>
</dbReference>
<dbReference type="Gene3D" id="3.30.2320.10">
    <property type="entry name" value="hypothetical protein PF0899 domain"/>
    <property type="match status" value="1"/>
</dbReference>
<sequence>MNIKENLAAELKAAQDIYRKAESEGRDLTEEEAKSFDEHCSTAERLKEQLAGIAANAKKLNDLMVNDEVVDIDDDEPVETKSLSERYVASAAYKSYKKLVDRGLEPHDIHLGKSRIASLNEFYAAKAGTAITDTLAHSQAQRLAMVDLVNRPPITLLDVITRGSISAETVEYLQITSVTRNTAIVPENTGDDAADTQKPQSTFGTNLETASVYDYADGYTVTNKMLRDSQVLATFLDTEFRYSFDLKLADVLLNGAGTNGVPKGLLKTTGVQAGEYSKTGDEAMNLVKEIRRSLTKLRKVGAAANAILINPEDAEKIDLMQDADNRFYSGGPWGVGPTTVWGKPLVECEQVAAGKVIVGDFKQLALLDRAGLSVEIFNQHKDYASRNLVYVRAELAAAQVIWRPSSFVVLEAKASE</sequence>
<proteinExistence type="predicted"/>
<comment type="subcellular location">
    <subcellularLocation>
        <location evidence="1">Virion</location>
    </subcellularLocation>
</comment>
<protein>
    <submittedName>
        <fullName evidence="4">Phage major capsid protein</fullName>
    </submittedName>
</protein>
<name>A0A2N3QVS0_9BIFI</name>
<comment type="caution">
    <text evidence="4">The sequence shown here is derived from an EMBL/GenBank/DDBJ whole genome shotgun (WGS) entry which is preliminary data.</text>
</comment>
<accession>A0A2N3QVS0</accession>
<dbReference type="InterPro" id="IPR054612">
    <property type="entry name" value="Phage_capsid-like_C"/>
</dbReference>
<dbReference type="NCBIfam" id="TIGR01554">
    <property type="entry name" value="major_cap_HK97"/>
    <property type="match status" value="1"/>
</dbReference>
<dbReference type="RefSeq" id="WP_180335290.1">
    <property type="nucleotide sequence ID" value="NZ_PCHA01000014.1"/>
</dbReference>
<dbReference type="InterPro" id="IPR024455">
    <property type="entry name" value="Phage_capsid"/>
</dbReference>
<dbReference type="Proteomes" id="UP000233722">
    <property type="component" value="Unassembled WGS sequence"/>
</dbReference>
<evidence type="ECO:0000256" key="2">
    <source>
        <dbReference type="SAM" id="Coils"/>
    </source>
</evidence>
<feature type="domain" description="Phage capsid-like C-terminal" evidence="3">
    <location>
        <begin position="155"/>
        <end position="411"/>
    </location>
</feature>